<accession>A0A7J6FQN7</accession>
<dbReference type="EMBL" id="JAATIQ010000183">
    <property type="protein sequence ID" value="KAF4372948.1"/>
    <property type="molecule type" value="Genomic_DNA"/>
</dbReference>
<reference evidence="2 3" key="1">
    <citation type="journal article" date="2020" name="bioRxiv">
        <title>Sequence and annotation of 42 cannabis genomes reveals extensive copy number variation in cannabinoid synthesis and pathogen resistance genes.</title>
        <authorList>
            <person name="Mckernan K.J."/>
            <person name="Helbert Y."/>
            <person name="Kane L.T."/>
            <person name="Ebling H."/>
            <person name="Zhang L."/>
            <person name="Liu B."/>
            <person name="Eaton Z."/>
            <person name="Mclaughlin S."/>
            <person name="Kingan S."/>
            <person name="Baybayan P."/>
            <person name="Concepcion G."/>
            <person name="Jordan M."/>
            <person name="Riva A."/>
            <person name="Barbazuk W."/>
            <person name="Harkins T."/>
        </authorList>
    </citation>
    <scope>NUCLEOTIDE SEQUENCE [LARGE SCALE GENOMIC DNA]</scope>
    <source>
        <strain evidence="3">cv. Jamaican Lion 4</strain>
        <tissue evidence="2">Leaf</tissue>
    </source>
</reference>
<proteinExistence type="predicted"/>
<sequence length="189" mass="21340">MPCLTDPKLIEVMTRAVTDVAQTRSVLKTIGDRPDHEAVDVAKAKLADIEANLAKQLEDLVLSPRPDEVDRLQWRSQLADKENECRKQSEKEKQLYKAIIQLDEMHEAYEKLLKDAKERLEKIYEMAEAGGSVEEAEPSEEDQVTDEVNEEVIGILQEASGTGLERVDLSGRQLKFLADISSNQFEDVD</sequence>
<feature type="coiled-coil region" evidence="1">
    <location>
        <begin position="99"/>
        <end position="126"/>
    </location>
</feature>
<comment type="caution">
    <text evidence="2">The sequence shown here is derived from an EMBL/GenBank/DDBJ whole genome shotgun (WGS) entry which is preliminary data.</text>
</comment>
<organism evidence="2 3">
    <name type="scientific">Cannabis sativa</name>
    <name type="common">Hemp</name>
    <name type="synonym">Marijuana</name>
    <dbReference type="NCBI Taxonomy" id="3483"/>
    <lineage>
        <taxon>Eukaryota</taxon>
        <taxon>Viridiplantae</taxon>
        <taxon>Streptophyta</taxon>
        <taxon>Embryophyta</taxon>
        <taxon>Tracheophyta</taxon>
        <taxon>Spermatophyta</taxon>
        <taxon>Magnoliopsida</taxon>
        <taxon>eudicotyledons</taxon>
        <taxon>Gunneridae</taxon>
        <taxon>Pentapetalae</taxon>
        <taxon>rosids</taxon>
        <taxon>fabids</taxon>
        <taxon>Rosales</taxon>
        <taxon>Cannabaceae</taxon>
        <taxon>Cannabis</taxon>
    </lineage>
</organism>
<dbReference type="Proteomes" id="UP000583929">
    <property type="component" value="Unassembled WGS sequence"/>
</dbReference>
<evidence type="ECO:0000313" key="3">
    <source>
        <dbReference type="Proteomes" id="UP000583929"/>
    </source>
</evidence>
<keyword evidence="1" id="KW-0175">Coiled coil</keyword>
<gene>
    <name evidence="2" type="ORF">G4B88_018113</name>
</gene>
<dbReference type="AlphaFoldDB" id="A0A7J6FQN7"/>
<keyword evidence="3" id="KW-1185">Reference proteome</keyword>
<evidence type="ECO:0000313" key="2">
    <source>
        <dbReference type="EMBL" id="KAF4372948.1"/>
    </source>
</evidence>
<name>A0A7J6FQN7_CANSA</name>
<evidence type="ECO:0000256" key="1">
    <source>
        <dbReference type="SAM" id="Coils"/>
    </source>
</evidence>
<protein>
    <submittedName>
        <fullName evidence="2">Uncharacterized protein</fullName>
    </submittedName>
</protein>